<organism evidence="3 4">
    <name type="scientific">Grifola frondosa</name>
    <name type="common">Maitake</name>
    <name type="synonym">Polyporus frondosus</name>
    <dbReference type="NCBI Taxonomy" id="5627"/>
    <lineage>
        <taxon>Eukaryota</taxon>
        <taxon>Fungi</taxon>
        <taxon>Dikarya</taxon>
        <taxon>Basidiomycota</taxon>
        <taxon>Agaricomycotina</taxon>
        <taxon>Agaricomycetes</taxon>
        <taxon>Polyporales</taxon>
        <taxon>Grifolaceae</taxon>
        <taxon>Grifola</taxon>
    </lineage>
</organism>
<accession>A0A1C7MMH0</accession>
<feature type="domain" description="HNH nuclease" evidence="2">
    <location>
        <begin position="54"/>
        <end position="116"/>
    </location>
</feature>
<name>A0A1C7MMH0_GRIFR</name>
<dbReference type="Pfam" id="PF13391">
    <property type="entry name" value="HNH_2"/>
    <property type="match status" value="1"/>
</dbReference>
<evidence type="ECO:0000256" key="1">
    <source>
        <dbReference type="SAM" id="MobiDB-lite"/>
    </source>
</evidence>
<reference evidence="3 4" key="1">
    <citation type="submission" date="2016-03" db="EMBL/GenBank/DDBJ databases">
        <title>Whole genome sequencing of Grifola frondosa 9006-11.</title>
        <authorList>
            <person name="Min B."/>
            <person name="Park H."/>
            <person name="Kim J.-G."/>
            <person name="Cho H."/>
            <person name="Oh Y.-L."/>
            <person name="Kong W.-S."/>
            <person name="Choi I.-G."/>
        </authorList>
    </citation>
    <scope>NUCLEOTIDE SEQUENCE [LARGE SCALE GENOMIC DNA]</scope>
    <source>
        <strain evidence="3 4">9006-11</strain>
    </source>
</reference>
<dbReference type="OrthoDB" id="3246652at2759"/>
<dbReference type="InterPro" id="IPR003615">
    <property type="entry name" value="HNH_nuc"/>
</dbReference>
<keyword evidence="4" id="KW-1185">Reference proteome</keyword>
<feature type="compositionally biased region" description="Polar residues" evidence="1">
    <location>
        <begin position="271"/>
        <end position="280"/>
    </location>
</feature>
<evidence type="ECO:0000259" key="2">
    <source>
        <dbReference type="Pfam" id="PF13391"/>
    </source>
</evidence>
<dbReference type="EMBL" id="LUGG01000002">
    <property type="protein sequence ID" value="OBZ78028.1"/>
    <property type="molecule type" value="Genomic_DNA"/>
</dbReference>
<feature type="compositionally biased region" description="Low complexity" evidence="1">
    <location>
        <begin position="325"/>
        <end position="343"/>
    </location>
</feature>
<feature type="region of interest" description="Disordered" evidence="1">
    <location>
        <begin position="271"/>
        <end position="343"/>
    </location>
</feature>
<evidence type="ECO:0000313" key="3">
    <source>
        <dbReference type="EMBL" id="OBZ78028.1"/>
    </source>
</evidence>
<evidence type="ECO:0000313" key="4">
    <source>
        <dbReference type="Proteomes" id="UP000092993"/>
    </source>
</evidence>
<protein>
    <recommendedName>
        <fullName evidence="2">HNH nuclease domain-containing protein</fullName>
    </recommendedName>
</protein>
<dbReference type="CDD" id="cd00085">
    <property type="entry name" value="HNHc"/>
    <property type="match status" value="1"/>
</dbReference>
<sequence>MSFFAGLTKGKARRSSRRDEDMENDLYTPADLLGSSVISDKVRLVVRERYGRKCLLCGTPEGQVCHVVARSHSADYEGWWIRGTGLDPEFRKNDIDNLIFLCSNHHLTYDRHVWTLTPSMADLNYLISFEMRDYEERQRLLRSQGQWTNRRLPPSSLGFPKGYINLFACMAHALEALNTSFVPPSLILQVQNQPPMSVQSQIPDFERTLLHLRSLYNRLLPKPTRASTETIRPPQPFAPPVFPQVPNVHGGGAFSQPGFPGMPFGVPPTYLPTQSTNQGMPSWGVAPHRFGVTPGSPTVGDPRYPAGTHVQQPYQGHGGAGAGPSGSSHGYPGPAGSSSSRRY</sequence>
<dbReference type="AlphaFoldDB" id="A0A1C7MMH0"/>
<dbReference type="Proteomes" id="UP000092993">
    <property type="component" value="Unassembled WGS sequence"/>
</dbReference>
<gene>
    <name evidence="3" type="ORF">A0H81_02096</name>
</gene>
<feature type="region of interest" description="Disordered" evidence="1">
    <location>
        <begin position="1"/>
        <end position="21"/>
    </location>
</feature>
<comment type="caution">
    <text evidence="3">The sequence shown here is derived from an EMBL/GenBank/DDBJ whole genome shotgun (WGS) entry which is preliminary data.</text>
</comment>
<proteinExistence type="predicted"/>